<protein>
    <recommendedName>
        <fullName evidence="1">WRKY19-like zinc finger domain-containing protein</fullName>
    </recommendedName>
</protein>
<dbReference type="EMBL" id="JBIMZQ010000021">
    <property type="protein sequence ID" value="KAL3665192.1"/>
    <property type="molecule type" value="Genomic_DNA"/>
</dbReference>
<keyword evidence="3" id="KW-1185">Reference proteome</keyword>
<evidence type="ECO:0000313" key="2">
    <source>
        <dbReference type="EMBL" id="KAL3665192.1"/>
    </source>
</evidence>
<organism evidence="2 3">
    <name type="scientific">Phytophthora oleae</name>
    <dbReference type="NCBI Taxonomy" id="2107226"/>
    <lineage>
        <taxon>Eukaryota</taxon>
        <taxon>Sar</taxon>
        <taxon>Stramenopiles</taxon>
        <taxon>Oomycota</taxon>
        <taxon>Peronosporomycetes</taxon>
        <taxon>Peronosporales</taxon>
        <taxon>Peronosporaceae</taxon>
        <taxon>Phytophthora</taxon>
    </lineage>
</organism>
<dbReference type="PANTHER" id="PTHR31827:SF1">
    <property type="entry name" value="EMB|CAB89363.1"/>
    <property type="match status" value="1"/>
</dbReference>
<gene>
    <name evidence="2" type="ORF">V7S43_009821</name>
</gene>
<dbReference type="Proteomes" id="UP001632037">
    <property type="component" value="Unassembled WGS sequence"/>
</dbReference>
<dbReference type="InterPro" id="IPR056866">
    <property type="entry name" value="Znf_WRKY19"/>
</dbReference>
<feature type="domain" description="WRKY19-like zinc finger" evidence="1">
    <location>
        <begin position="104"/>
        <end position="127"/>
    </location>
</feature>
<reference evidence="2 3" key="1">
    <citation type="submission" date="2024-09" db="EMBL/GenBank/DDBJ databases">
        <title>Genome sequencing and assembly of Phytophthora oleae, isolate VK10A, causative agent of rot of olive drupes.</title>
        <authorList>
            <person name="Conti Taguali S."/>
            <person name="Riolo M."/>
            <person name="La Spada F."/>
            <person name="Cacciola S.O."/>
            <person name="Dionisio G."/>
        </authorList>
    </citation>
    <scope>NUCLEOTIDE SEQUENCE [LARGE SCALE GENOMIC DNA]</scope>
    <source>
        <strain evidence="2 3">VK10A</strain>
    </source>
</reference>
<name>A0ABD3FE28_9STRA</name>
<dbReference type="PANTHER" id="PTHR31827">
    <property type="entry name" value="EMB|CAB89363.1"/>
    <property type="match status" value="1"/>
</dbReference>
<proteinExistence type="predicted"/>
<dbReference type="Pfam" id="PF24906">
    <property type="entry name" value="Zf_WRKY19"/>
    <property type="match status" value="1"/>
</dbReference>
<evidence type="ECO:0000259" key="1">
    <source>
        <dbReference type="Pfam" id="PF24906"/>
    </source>
</evidence>
<accession>A0ABD3FE28</accession>
<sequence length="211" mass="23139">MEEQLKERAAETGSAIAVSSVHNQRKFGLPFILNVSVRRRGALRPGKVVSVASPASGKANARSTIKTKASELTKEQKKLRRTCKHEGYRNYIVHKGLCCRHGGGKKCSLEGCNTSAKHRGLCWKHGGSVKCKEDGCDKKAKACGVCWAHGGGTKCRDPACLKVAVSNGHFWAHGGGKRCGINGCIKPAFERNFNLCEQHFIQLRRDNYFEV</sequence>
<dbReference type="AlphaFoldDB" id="A0ABD3FE28"/>
<comment type="caution">
    <text evidence="2">The sequence shown here is derived from an EMBL/GenBank/DDBJ whole genome shotgun (WGS) entry which is preliminary data.</text>
</comment>
<evidence type="ECO:0000313" key="3">
    <source>
        <dbReference type="Proteomes" id="UP001632037"/>
    </source>
</evidence>